<dbReference type="InterPro" id="IPR041238">
    <property type="entry name" value="Rap1a"/>
</dbReference>
<reference evidence="3" key="2">
    <citation type="journal article" date="2021" name="Syst. Appl. Microbiol.">
        <title>Roseomonas hellenica sp. nov., isolated from roots of wild-growing Alkanna tinctoria.</title>
        <authorList>
            <person name="Rat A."/>
            <person name="Naranjo H.D."/>
            <person name="Lebbe L."/>
            <person name="Cnockaert M."/>
            <person name="Krigas N."/>
            <person name="Grigoriadou K."/>
            <person name="Maloupa E."/>
            <person name="Willems A."/>
        </authorList>
    </citation>
    <scope>NUCLEOTIDE SEQUENCE</scope>
    <source>
        <strain evidence="3">LMG 31231</strain>
    </source>
</reference>
<evidence type="ECO:0000313" key="4">
    <source>
        <dbReference type="Proteomes" id="UP001138751"/>
    </source>
</evidence>
<feature type="signal peptide" evidence="1">
    <location>
        <begin position="1"/>
        <end position="20"/>
    </location>
</feature>
<keyword evidence="4" id="KW-1185">Reference proteome</keyword>
<evidence type="ECO:0000256" key="1">
    <source>
        <dbReference type="SAM" id="SignalP"/>
    </source>
</evidence>
<feature type="domain" description="Rap1a immunity protein" evidence="2">
    <location>
        <begin position="39"/>
        <end position="133"/>
    </location>
</feature>
<evidence type="ECO:0000313" key="3">
    <source>
        <dbReference type="EMBL" id="MBR0670583.1"/>
    </source>
</evidence>
<feature type="chain" id="PRO_5040945603" description="Rap1a immunity protein domain-containing protein" evidence="1">
    <location>
        <begin position="21"/>
        <end position="148"/>
    </location>
</feature>
<dbReference type="RefSeq" id="WP_211860955.1">
    <property type="nucleotide sequence ID" value="NZ_JAAEDM010000008.1"/>
</dbReference>
<organism evidence="3 4">
    <name type="scientific">Neoroseomonas soli</name>
    <dbReference type="NCBI Taxonomy" id="1081025"/>
    <lineage>
        <taxon>Bacteria</taxon>
        <taxon>Pseudomonadati</taxon>
        <taxon>Pseudomonadota</taxon>
        <taxon>Alphaproteobacteria</taxon>
        <taxon>Acetobacterales</taxon>
        <taxon>Acetobacteraceae</taxon>
        <taxon>Neoroseomonas</taxon>
    </lineage>
</organism>
<dbReference type="AlphaFoldDB" id="A0A9X9WTV4"/>
<dbReference type="EMBL" id="JAAEDM010000008">
    <property type="protein sequence ID" value="MBR0670583.1"/>
    <property type="molecule type" value="Genomic_DNA"/>
</dbReference>
<comment type="caution">
    <text evidence="3">The sequence shown here is derived from an EMBL/GenBank/DDBJ whole genome shotgun (WGS) entry which is preliminary data.</text>
</comment>
<dbReference type="Proteomes" id="UP001138751">
    <property type="component" value="Unassembled WGS sequence"/>
</dbReference>
<keyword evidence="1" id="KW-0732">Signal</keyword>
<name>A0A9X9WTV4_9PROT</name>
<gene>
    <name evidence="3" type="ORF">GXW76_05330</name>
</gene>
<proteinExistence type="predicted"/>
<dbReference type="Pfam" id="PF18602">
    <property type="entry name" value="Rap1a"/>
    <property type="match status" value="1"/>
</dbReference>
<evidence type="ECO:0000259" key="2">
    <source>
        <dbReference type="Pfam" id="PF18602"/>
    </source>
</evidence>
<accession>A0A9X9WTV4</accession>
<sequence>MRTVTAVALAMTLGCSVVPAPDAMAQGAPTPAIVTHVQTASELAAVCDPAWGSVPRLEAIAYCQGFLTSFGQYHALLYPQGGPARPLFCVPVPGPTVAQSGIAFAAWARENPRFGNEPALDGLLRWAQQNFPCPPAPVARAPASRRTR</sequence>
<protein>
    <recommendedName>
        <fullName evidence="2">Rap1a immunity protein domain-containing protein</fullName>
    </recommendedName>
</protein>
<reference evidence="3" key="1">
    <citation type="submission" date="2020-01" db="EMBL/GenBank/DDBJ databases">
        <authorList>
            <person name="Rat A."/>
        </authorList>
    </citation>
    <scope>NUCLEOTIDE SEQUENCE</scope>
    <source>
        <strain evidence="3">LMG 31231</strain>
    </source>
</reference>
<dbReference type="PROSITE" id="PS51257">
    <property type="entry name" value="PROKAR_LIPOPROTEIN"/>
    <property type="match status" value="1"/>
</dbReference>